<dbReference type="EMBL" id="MU858170">
    <property type="protein sequence ID" value="KAK4210604.1"/>
    <property type="molecule type" value="Genomic_DNA"/>
</dbReference>
<gene>
    <name evidence="15" type="ORF">QBC37DRAFT_292090</name>
</gene>
<name>A0AAN6Y103_9PEZI</name>
<evidence type="ECO:0000256" key="9">
    <source>
        <dbReference type="ARBA" id="ARBA00023004"/>
    </source>
</evidence>
<reference evidence="15" key="1">
    <citation type="journal article" date="2023" name="Mol. Phylogenet. Evol.">
        <title>Genome-scale phylogeny and comparative genomics of the fungal order Sordariales.</title>
        <authorList>
            <person name="Hensen N."/>
            <person name="Bonometti L."/>
            <person name="Westerberg I."/>
            <person name="Brannstrom I.O."/>
            <person name="Guillou S."/>
            <person name="Cros-Aarteil S."/>
            <person name="Calhoun S."/>
            <person name="Haridas S."/>
            <person name="Kuo A."/>
            <person name="Mondo S."/>
            <person name="Pangilinan J."/>
            <person name="Riley R."/>
            <person name="LaButti K."/>
            <person name="Andreopoulos B."/>
            <person name="Lipzen A."/>
            <person name="Chen C."/>
            <person name="Yan M."/>
            <person name="Daum C."/>
            <person name="Ng V."/>
            <person name="Clum A."/>
            <person name="Steindorff A."/>
            <person name="Ohm R.A."/>
            <person name="Martin F."/>
            <person name="Silar P."/>
            <person name="Natvig D.O."/>
            <person name="Lalanne C."/>
            <person name="Gautier V."/>
            <person name="Ament-Velasquez S.L."/>
            <person name="Kruys A."/>
            <person name="Hutchinson M.I."/>
            <person name="Powell A.J."/>
            <person name="Barry K."/>
            <person name="Miller A.N."/>
            <person name="Grigoriev I.V."/>
            <person name="Debuchy R."/>
            <person name="Gladieux P."/>
            <person name="Hiltunen Thoren M."/>
            <person name="Johannesson H."/>
        </authorList>
    </citation>
    <scope>NUCLEOTIDE SEQUENCE</scope>
    <source>
        <strain evidence="15">PSN293</strain>
    </source>
</reference>
<organism evidence="15 16">
    <name type="scientific">Rhypophila decipiens</name>
    <dbReference type="NCBI Taxonomy" id="261697"/>
    <lineage>
        <taxon>Eukaryota</taxon>
        <taxon>Fungi</taxon>
        <taxon>Dikarya</taxon>
        <taxon>Ascomycota</taxon>
        <taxon>Pezizomycotina</taxon>
        <taxon>Sordariomycetes</taxon>
        <taxon>Sordariomycetidae</taxon>
        <taxon>Sordariales</taxon>
        <taxon>Naviculisporaceae</taxon>
        <taxon>Rhypophila</taxon>
    </lineage>
</organism>
<keyword evidence="16" id="KW-1185">Reference proteome</keyword>
<reference evidence="15" key="2">
    <citation type="submission" date="2023-05" db="EMBL/GenBank/DDBJ databases">
        <authorList>
            <consortium name="Lawrence Berkeley National Laboratory"/>
            <person name="Steindorff A."/>
            <person name="Hensen N."/>
            <person name="Bonometti L."/>
            <person name="Westerberg I."/>
            <person name="Brannstrom I.O."/>
            <person name="Guillou S."/>
            <person name="Cros-Aarteil S."/>
            <person name="Calhoun S."/>
            <person name="Haridas S."/>
            <person name="Kuo A."/>
            <person name="Mondo S."/>
            <person name="Pangilinan J."/>
            <person name="Riley R."/>
            <person name="Labutti K."/>
            <person name="Andreopoulos B."/>
            <person name="Lipzen A."/>
            <person name="Chen C."/>
            <person name="Yanf M."/>
            <person name="Daum C."/>
            <person name="Ng V."/>
            <person name="Clum A."/>
            <person name="Ohm R."/>
            <person name="Martin F."/>
            <person name="Silar P."/>
            <person name="Natvig D."/>
            <person name="Lalanne C."/>
            <person name="Gautier V."/>
            <person name="Ament-Velasquez S.L."/>
            <person name="Kruys A."/>
            <person name="Hutchinson M.I."/>
            <person name="Powell A.J."/>
            <person name="Barry K."/>
            <person name="Miller A.N."/>
            <person name="Grigoriev I.V."/>
            <person name="Debuchy R."/>
            <person name="Gladieux P."/>
            <person name="Thoren M.H."/>
            <person name="Johannesson H."/>
        </authorList>
    </citation>
    <scope>NUCLEOTIDE SEQUENCE</scope>
    <source>
        <strain evidence="15">PSN293</strain>
    </source>
</reference>
<evidence type="ECO:0000256" key="1">
    <source>
        <dbReference type="ARBA" id="ARBA00001971"/>
    </source>
</evidence>
<dbReference type="PRINTS" id="PR00463">
    <property type="entry name" value="EP450I"/>
</dbReference>
<dbReference type="PRINTS" id="PR00385">
    <property type="entry name" value="P450"/>
</dbReference>
<dbReference type="InterPro" id="IPR002401">
    <property type="entry name" value="Cyt_P450_E_grp-I"/>
</dbReference>
<keyword evidence="6 12" id="KW-0479">Metal-binding</keyword>
<evidence type="ECO:0000256" key="7">
    <source>
        <dbReference type="ARBA" id="ARBA00022989"/>
    </source>
</evidence>
<dbReference type="GO" id="GO:0020037">
    <property type="term" value="F:heme binding"/>
    <property type="evidence" value="ECO:0007669"/>
    <property type="project" value="InterPro"/>
</dbReference>
<evidence type="ECO:0000256" key="8">
    <source>
        <dbReference type="ARBA" id="ARBA00023002"/>
    </source>
</evidence>
<evidence type="ECO:0000256" key="14">
    <source>
        <dbReference type="SAM" id="Phobius"/>
    </source>
</evidence>
<evidence type="ECO:0000256" key="4">
    <source>
        <dbReference type="ARBA" id="ARBA00022617"/>
    </source>
</evidence>
<sequence length="515" mass="58323">MSSLYVLVAFYIVYLIALVIYRLYLSPLAKFPGPKLAACSKWYEFYYDVVLRGQFTFQIQRLHRKYGPIVRINPFEVHIQDSTFWDNLYTGNKEYERYAWMSGRFGANTTTSSTVQSDLHAIRRAPLNPMFSKRSITEFEPIVHEKVDLLSERLAEYLRSGEMLEINSAFNAFAGDVITSYCFGFSYSQLRSAGFRDNFHAAYEAVRKFAHFGLQFPSVFIILGLSPRPMLKRVVPNIYKMFVLQKDLQSKISAIIQDQEDNEEQLDSSEGVTAHPTIFNALLQSKLPPQEKTVRRLGSEAQQMIGAGVETVAWALTTTVFYLLQNPSCEAKLRAELMDVIPDGALPSSTTLEKLPYLSACVKEGIRLSTGVSVRLPRVSPHKPILHGDWVIPPGTPVSMTTLDVLRDPELFPDPTKYVPERWLGNPRTKTGESLAKYFVAFGKGPRMCIGINLAYVEMHLTLAMLFRRFNLELYETDLSDVEIAHDFMVPQPKLSTKGVRVKVTGSVVGHRLSV</sequence>
<keyword evidence="8 13" id="KW-0560">Oxidoreductase</keyword>
<dbReference type="FunFam" id="1.10.630.10:FF:000069">
    <property type="entry name" value="Cytochrome P450, putative (Eurofung)"/>
    <property type="match status" value="1"/>
</dbReference>
<evidence type="ECO:0000313" key="16">
    <source>
        <dbReference type="Proteomes" id="UP001301769"/>
    </source>
</evidence>
<evidence type="ECO:0000256" key="10">
    <source>
        <dbReference type="ARBA" id="ARBA00023033"/>
    </source>
</evidence>
<evidence type="ECO:0000256" key="6">
    <source>
        <dbReference type="ARBA" id="ARBA00022723"/>
    </source>
</evidence>
<comment type="similarity">
    <text evidence="3 13">Belongs to the cytochrome P450 family.</text>
</comment>
<evidence type="ECO:0000256" key="2">
    <source>
        <dbReference type="ARBA" id="ARBA00004167"/>
    </source>
</evidence>
<evidence type="ECO:0000256" key="5">
    <source>
        <dbReference type="ARBA" id="ARBA00022692"/>
    </source>
</evidence>
<comment type="cofactor">
    <cofactor evidence="1 12">
        <name>heme</name>
        <dbReference type="ChEBI" id="CHEBI:30413"/>
    </cofactor>
</comment>
<evidence type="ECO:0000256" key="13">
    <source>
        <dbReference type="RuleBase" id="RU000461"/>
    </source>
</evidence>
<keyword evidence="10 13" id="KW-0503">Monooxygenase</keyword>
<dbReference type="InterPro" id="IPR001128">
    <property type="entry name" value="Cyt_P450"/>
</dbReference>
<dbReference type="GO" id="GO:0004497">
    <property type="term" value="F:monooxygenase activity"/>
    <property type="evidence" value="ECO:0007669"/>
    <property type="project" value="UniProtKB-KW"/>
</dbReference>
<dbReference type="InterPro" id="IPR050121">
    <property type="entry name" value="Cytochrome_P450_monoxygenase"/>
</dbReference>
<dbReference type="CDD" id="cd11062">
    <property type="entry name" value="CYP58-like"/>
    <property type="match status" value="1"/>
</dbReference>
<dbReference type="GO" id="GO:0016705">
    <property type="term" value="F:oxidoreductase activity, acting on paired donors, with incorporation or reduction of molecular oxygen"/>
    <property type="evidence" value="ECO:0007669"/>
    <property type="project" value="InterPro"/>
</dbReference>
<dbReference type="Pfam" id="PF00067">
    <property type="entry name" value="p450"/>
    <property type="match status" value="1"/>
</dbReference>
<evidence type="ECO:0000313" key="15">
    <source>
        <dbReference type="EMBL" id="KAK4210604.1"/>
    </source>
</evidence>
<keyword evidence="5 14" id="KW-0812">Transmembrane</keyword>
<comment type="caution">
    <text evidence="15">The sequence shown here is derived from an EMBL/GenBank/DDBJ whole genome shotgun (WGS) entry which is preliminary data.</text>
</comment>
<dbReference type="GO" id="GO:0016020">
    <property type="term" value="C:membrane"/>
    <property type="evidence" value="ECO:0007669"/>
    <property type="project" value="UniProtKB-SubCell"/>
</dbReference>
<keyword evidence="7 14" id="KW-1133">Transmembrane helix</keyword>
<protein>
    <submittedName>
        <fullName evidence="15">Cytochrome P450 monooxygenase sdnE</fullName>
    </submittedName>
</protein>
<accession>A0AAN6Y103</accession>
<evidence type="ECO:0000256" key="12">
    <source>
        <dbReference type="PIRSR" id="PIRSR602401-1"/>
    </source>
</evidence>
<dbReference type="InterPro" id="IPR017972">
    <property type="entry name" value="Cyt_P450_CS"/>
</dbReference>
<dbReference type="Proteomes" id="UP001301769">
    <property type="component" value="Unassembled WGS sequence"/>
</dbReference>
<dbReference type="Gene3D" id="1.10.630.10">
    <property type="entry name" value="Cytochrome P450"/>
    <property type="match status" value="1"/>
</dbReference>
<evidence type="ECO:0000256" key="11">
    <source>
        <dbReference type="ARBA" id="ARBA00023136"/>
    </source>
</evidence>
<evidence type="ECO:0000256" key="3">
    <source>
        <dbReference type="ARBA" id="ARBA00010617"/>
    </source>
</evidence>
<dbReference type="PANTHER" id="PTHR24305:SF157">
    <property type="entry name" value="N-ACETYLTRYPTOPHAN 6-HYDROXYLASE IVOC-RELATED"/>
    <property type="match status" value="1"/>
</dbReference>
<feature type="binding site" description="axial binding residue" evidence="12">
    <location>
        <position position="449"/>
    </location>
    <ligand>
        <name>heme</name>
        <dbReference type="ChEBI" id="CHEBI:30413"/>
    </ligand>
    <ligandPart>
        <name>Fe</name>
        <dbReference type="ChEBI" id="CHEBI:18248"/>
    </ligandPart>
</feature>
<dbReference type="PROSITE" id="PS00086">
    <property type="entry name" value="CYTOCHROME_P450"/>
    <property type="match status" value="1"/>
</dbReference>
<keyword evidence="9 12" id="KW-0408">Iron</keyword>
<dbReference type="AlphaFoldDB" id="A0AAN6Y103"/>
<feature type="transmembrane region" description="Helical" evidence="14">
    <location>
        <begin position="6"/>
        <end position="25"/>
    </location>
</feature>
<keyword evidence="11 14" id="KW-0472">Membrane</keyword>
<dbReference type="GO" id="GO:0005506">
    <property type="term" value="F:iron ion binding"/>
    <property type="evidence" value="ECO:0007669"/>
    <property type="project" value="InterPro"/>
</dbReference>
<keyword evidence="4 12" id="KW-0349">Heme</keyword>
<dbReference type="SUPFAM" id="SSF48264">
    <property type="entry name" value="Cytochrome P450"/>
    <property type="match status" value="1"/>
</dbReference>
<comment type="subcellular location">
    <subcellularLocation>
        <location evidence="2">Membrane</location>
        <topology evidence="2">Single-pass membrane protein</topology>
    </subcellularLocation>
</comment>
<proteinExistence type="inferred from homology"/>
<dbReference type="InterPro" id="IPR036396">
    <property type="entry name" value="Cyt_P450_sf"/>
</dbReference>
<dbReference type="PANTHER" id="PTHR24305">
    <property type="entry name" value="CYTOCHROME P450"/>
    <property type="match status" value="1"/>
</dbReference>